<dbReference type="InterPro" id="IPR027463">
    <property type="entry name" value="AcrB_DN_DC_subdom"/>
</dbReference>
<evidence type="ECO:0000256" key="7">
    <source>
        <dbReference type="ARBA" id="ARBA00023136"/>
    </source>
</evidence>
<proteinExistence type="predicted"/>
<dbReference type="STRING" id="330214.NIDE3527"/>
<dbReference type="GO" id="GO:0005886">
    <property type="term" value="C:plasma membrane"/>
    <property type="evidence" value="ECO:0007669"/>
    <property type="project" value="UniProtKB-SubCell"/>
</dbReference>
<feature type="transmembrane region" description="Helical" evidence="8">
    <location>
        <begin position="12"/>
        <end position="32"/>
    </location>
</feature>
<name>D8PIX5_9BACT</name>
<dbReference type="Gene3D" id="3.30.70.1430">
    <property type="entry name" value="Multidrug efflux transporter AcrB pore domain"/>
    <property type="match status" value="2"/>
</dbReference>
<evidence type="ECO:0000313" key="10">
    <source>
        <dbReference type="Proteomes" id="UP000001660"/>
    </source>
</evidence>
<keyword evidence="7 8" id="KW-0472">Membrane</keyword>
<dbReference type="FunFam" id="3.30.70.1430:FF:000001">
    <property type="entry name" value="Efflux pump membrane transporter"/>
    <property type="match status" value="1"/>
</dbReference>
<protein>
    <submittedName>
        <fullName evidence="9">Multidrug efflux system, subunit C</fullName>
    </submittedName>
</protein>
<feature type="transmembrane region" description="Helical" evidence="8">
    <location>
        <begin position="859"/>
        <end position="876"/>
    </location>
</feature>
<dbReference type="SUPFAM" id="SSF82693">
    <property type="entry name" value="Multidrug efflux transporter AcrB pore domain, PN1, PN2, PC1 and PC2 subdomains"/>
    <property type="match status" value="3"/>
</dbReference>
<keyword evidence="10" id="KW-1185">Reference proteome</keyword>
<evidence type="ECO:0000256" key="6">
    <source>
        <dbReference type="ARBA" id="ARBA00022989"/>
    </source>
</evidence>
<dbReference type="KEGG" id="nde:NIDE3527"/>
<evidence type="ECO:0000313" key="9">
    <source>
        <dbReference type="EMBL" id="CBK43212.1"/>
    </source>
</evidence>
<feature type="transmembrane region" description="Helical" evidence="8">
    <location>
        <begin position="909"/>
        <end position="934"/>
    </location>
</feature>
<feature type="transmembrane region" description="Helical" evidence="8">
    <location>
        <begin position="463"/>
        <end position="486"/>
    </location>
</feature>
<feature type="transmembrane region" description="Helical" evidence="8">
    <location>
        <begin position="360"/>
        <end position="381"/>
    </location>
</feature>
<dbReference type="Pfam" id="PF00873">
    <property type="entry name" value="ACR_tran"/>
    <property type="match status" value="1"/>
</dbReference>
<dbReference type="EMBL" id="FP929003">
    <property type="protein sequence ID" value="CBK43212.1"/>
    <property type="molecule type" value="Genomic_DNA"/>
</dbReference>
<feature type="transmembrane region" description="Helical" evidence="8">
    <location>
        <begin position="988"/>
        <end position="1014"/>
    </location>
</feature>
<evidence type="ECO:0000256" key="3">
    <source>
        <dbReference type="ARBA" id="ARBA00022475"/>
    </source>
</evidence>
<gene>
    <name evidence="9" type="primary">mdtC</name>
    <name evidence="9" type="ORF">NIDE3527</name>
</gene>
<organism evidence="9 10">
    <name type="scientific">Nitrospira defluvii</name>
    <dbReference type="NCBI Taxonomy" id="330214"/>
    <lineage>
        <taxon>Bacteria</taxon>
        <taxon>Pseudomonadati</taxon>
        <taxon>Nitrospirota</taxon>
        <taxon>Nitrospiria</taxon>
        <taxon>Nitrospirales</taxon>
        <taxon>Nitrospiraceae</taxon>
        <taxon>Nitrospira</taxon>
    </lineage>
</organism>
<dbReference type="FunFam" id="1.20.1640.10:FF:000001">
    <property type="entry name" value="Efflux pump membrane transporter"/>
    <property type="match status" value="1"/>
</dbReference>
<evidence type="ECO:0000256" key="5">
    <source>
        <dbReference type="ARBA" id="ARBA00022692"/>
    </source>
</evidence>
<dbReference type="SUPFAM" id="SSF82714">
    <property type="entry name" value="Multidrug efflux transporter AcrB TolC docking domain, DN and DC subdomains"/>
    <property type="match status" value="2"/>
</dbReference>
<evidence type="ECO:0000256" key="2">
    <source>
        <dbReference type="ARBA" id="ARBA00022448"/>
    </source>
</evidence>
<dbReference type="Gene3D" id="3.30.70.1320">
    <property type="entry name" value="Multidrug efflux transporter AcrB pore domain like"/>
    <property type="match status" value="1"/>
</dbReference>
<keyword evidence="6 8" id="KW-1133">Transmembrane helix</keyword>
<dbReference type="eggNOG" id="COG0841">
    <property type="taxonomic scope" value="Bacteria"/>
</dbReference>
<dbReference type="HOGENOM" id="CLU_002755_1_2_0"/>
<reference evidence="9 10" key="1">
    <citation type="journal article" date="2010" name="Proc. Natl. Acad. Sci. U.S.A.">
        <title>A Nitrospira metagenome illuminates the physiology and evolution of globally important nitrite-oxidizing bacteria.</title>
        <authorList>
            <person name="Lucker S."/>
            <person name="Wagner M."/>
            <person name="Maixner F."/>
            <person name="Pelletier E."/>
            <person name="Koch H."/>
            <person name="Vacherie B."/>
            <person name="Rattei T."/>
            <person name="Sinninghe Damste J."/>
            <person name="Spieck E."/>
            <person name="Le Paslier D."/>
            <person name="Daims H."/>
        </authorList>
    </citation>
    <scope>NUCLEOTIDE SEQUENCE [LARGE SCALE GENOMIC DNA]</scope>
</reference>
<dbReference type="Gene3D" id="3.30.70.1440">
    <property type="entry name" value="Multidrug efflux transporter AcrB pore domain"/>
    <property type="match status" value="1"/>
</dbReference>
<dbReference type="AlphaFoldDB" id="D8PIX5"/>
<dbReference type="SUPFAM" id="SSF82866">
    <property type="entry name" value="Multidrug efflux transporter AcrB transmembrane domain"/>
    <property type="match status" value="2"/>
</dbReference>
<dbReference type="PRINTS" id="PR00702">
    <property type="entry name" value="ACRIFLAVINRP"/>
</dbReference>
<dbReference type="OrthoDB" id="9807612at2"/>
<dbReference type="PANTHER" id="PTHR32063">
    <property type="match status" value="1"/>
</dbReference>
<feature type="transmembrane region" description="Helical" evidence="8">
    <location>
        <begin position="529"/>
        <end position="548"/>
    </location>
</feature>
<evidence type="ECO:0000256" key="8">
    <source>
        <dbReference type="SAM" id="Phobius"/>
    </source>
</evidence>
<accession>D8PIX5</accession>
<feature type="transmembrane region" description="Helical" evidence="8">
    <location>
        <begin position="955"/>
        <end position="976"/>
    </location>
</feature>
<comment type="subcellular location">
    <subcellularLocation>
        <location evidence="1">Cell inner membrane</location>
        <topology evidence="1">Multi-pass membrane protein</topology>
    </subcellularLocation>
</comment>
<feature type="transmembrane region" description="Helical" evidence="8">
    <location>
        <begin position="431"/>
        <end position="451"/>
    </location>
</feature>
<feature type="transmembrane region" description="Helical" evidence="8">
    <location>
        <begin position="337"/>
        <end position="353"/>
    </location>
</feature>
<keyword evidence="3" id="KW-1003">Cell membrane</keyword>
<evidence type="ECO:0000256" key="1">
    <source>
        <dbReference type="ARBA" id="ARBA00004429"/>
    </source>
</evidence>
<evidence type="ECO:0000256" key="4">
    <source>
        <dbReference type="ARBA" id="ARBA00022519"/>
    </source>
</evidence>
<dbReference type="InterPro" id="IPR001036">
    <property type="entry name" value="Acrflvin-R"/>
</dbReference>
<keyword evidence="2" id="KW-0813">Transport</keyword>
<dbReference type="Gene3D" id="1.20.1640.10">
    <property type="entry name" value="Multidrug efflux transporter AcrB transmembrane domain"/>
    <property type="match status" value="2"/>
</dbReference>
<dbReference type="Gene3D" id="3.30.2090.10">
    <property type="entry name" value="Multidrug efflux transporter AcrB TolC docking domain, DN and DC subdomains"/>
    <property type="match status" value="2"/>
</dbReference>
<dbReference type="PANTHER" id="PTHR32063:SF34">
    <property type="entry name" value="MULTIDRUG RESISTANCE PROTEIN MDTC"/>
    <property type="match status" value="1"/>
</dbReference>
<keyword evidence="4" id="KW-0997">Cell inner membrane</keyword>
<dbReference type="Proteomes" id="UP000001660">
    <property type="component" value="Chromosome"/>
</dbReference>
<dbReference type="GO" id="GO:0042910">
    <property type="term" value="F:xenobiotic transmembrane transporter activity"/>
    <property type="evidence" value="ECO:0007669"/>
    <property type="project" value="TreeGrafter"/>
</dbReference>
<keyword evidence="5 8" id="KW-0812">Transmembrane</keyword>
<dbReference type="NCBIfam" id="NF033617">
    <property type="entry name" value="RND_permease_2"/>
    <property type="match status" value="1"/>
</dbReference>
<sequence>MNLSAPFVRRPVATTLLTIGATLVGIVAFQFLPVASLPQVEFPTINVSASLPGASPETMASSVAAPLERQFTRIAGVTEMTSSSTIGGTNVTLQFELSRDIDGAARDVQAAINAARADLPSNLPTVPRYSKVNPADGPILILALTSELVSRGQMYDAASSILQQKLSQVEGVGQVAVGGGSLPAIRVDLNPTALNKYGIGLGDVRQVLTSTNVNRPKGQLTGDERTWEIRTNDQLRQAEEYLPLIVAYRNGRAVQLSDVASVETSVEDLRTMGVANGTPAVLVIIYRQAGANIIETVDRLRAQLPQLEASLPGSMSLSIVMDRTPVIRASLHDVERTLAISVGLVILVVFVFLRNLRATLIPAVAVPVSLISTFGVMYLFGYSLDNLSLMALTIATGFVVDDAIVVLENITRYREQGLSPVDAALRGAKEIAFTVVSMTLSLVAVFIPIFLMGGMLGRLFREFAVTLSTAILVSLVVSLTTIPMLCARVLKSEPRDTHGWWYRVSERGFGWLSRGYATSLAWVLRHPRTMLVVTLGTMALTVYLYILVPKGFFPQQDTGRLFGNIQAAQDISFQAMRQKLTDVVDIIKSDPAVASITGFTGGGSHAGTTNTGRMFIALKPLEERGISSDEVIARLRPKLAKVPGAPTYLQAIQDLRIGGRASSAQYQYTLQSVDLAELNTWAPKVEAKLRTVPEIVDVNSDQQDRGQQSLVVFDRVTASRLGLSPQLIDDTLYDAFGQRQVSIMYTPLNQYHVVMEVAPQYWQNPSALHDIYVRSPNGGQVPLSAVTRYEPANTILSVNHQGQFPAVTLSFNMAPGASLGQAVLAVDQAMHDIGLPATVRGTFQGTAKAFQSSVENQPWLILAALVTVYIVLGILYESYIHPITILSTLPSAGVGALLALLLFKTELSMIALIGIMLLIGIVKKNAIMMIDFALHSERMVEGKTPQEAIYEACLLRFRPIMMTTAAALLGALPLAVGMGVGSELRRPLGIAIVGGLLVSQMLTLYTTPVVYLFLDRLRLRWVRARAAALHPAA</sequence>